<accession>A0AAD4Q3P8</accession>
<reference evidence="2" key="1">
    <citation type="submission" date="2022-01" db="EMBL/GenBank/DDBJ databases">
        <title>Comparative genomics reveals a dynamic genome evolution in the ectomycorrhizal milk-cap (Lactarius) mushrooms.</title>
        <authorList>
            <consortium name="DOE Joint Genome Institute"/>
            <person name="Lebreton A."/>
            <person name="Tang N."/>
            <person name="Kuo A."/>
            <person name="LaButti K."/>
            <person name="Drula E."/>
            <person name="Barry K."/>
            <person name="Clum A."/>
            <person name="Lipzen A."/>
            <person name="Mousain D."/>
            <person name="Ng V."/>
            <person name="Wang R."/>
            <person name="Wang X."/>
            <person name="Dai Y."/>
            <person name="Henrissat B."/>
            <person name="Grigoriev I.V."/>
            <person name="Guerin-Laguette A."/>
            <person name="Yu F."/>
            <person name="Martin F.M."/>
        </authorList>
    </citation>
    <scope>NUCLEOTIDE SEQUENCE</scope>
    <source>
        <strain evidence="2">QP</strain>
    </source>
</reference>
<comment type="caution">
    <text evidence="2">The sequence shown here is derived from an EMBL/GenBank/DDBJ whole genome shotgun (WGS) entry which is preliminary data.</text>
</comment>
<gene>
    <name evidence="2" type="ORF">EDB92DRAFT_176290</name>
</gene>
<evidence type="ECO:0000256" key="1">
    <source>
        <dbReference type="SAM" id="MobiDB-lite"/>
    </source>
</evidence>
<dbReference type="Proteomes" id="UP001201163">
    <property type="component" value="Unassembled WGS sequence"/>
</dbReference>
<evidence type="ECO:0000313" key="3">
    <source>
        <dbReference type="Proteomes" id="UP001201163"/>
    </source>
</evidence>
<feature type="region of interest" description="Disordered" evidence="1">
    <location>
        <begin position="56"/>
        <end position="106"/>
    </location>
</feature>
<proteinExistence type="predicted"/>
<protein>
    <submittedName>
        <fullName evidence="2">Uncharacterized protein</fullName>
    </submittedName>
</protein>
<dbReference type="EMBL" id="JAKELL010000112">
    <property type="protein sequence ID" value="KAH8981673.1"/>
    <property type="molecule type" value="Genomic_DNA"/>
</dbReference>
<feature type="compositionally biased region" description="Basic and acidic residues" evidence="1">
    <location>
        <begin position="83"/>
        <end position="97"/>
    </location>
</feature>
<feature type="compositionally biased region" description="Polar residues" evidence="1">
    <location>
        <begin position="65"/>
        <end position="82"/>
    </location>
</feature>
<name>A0AAD4Q3P8_9AGAM</name>
<evidence type="ECO:0000313" key="2">
    <source>
        <dbReference type="EMBL" id="KAH8981673.1"/>
    </source>
</evidence>
<sequence>MQQFLFSPYISHCYISKSIVETTSNSDHIDEKYRVVTSKNRPNPSHVYAEFDERVDVDSSGGRQGATTLSTGLKNDAASTLSERIELSESRAPRDGEDSKEESEEIPLAEIHKLGKKNSLGSVARFSSYPVQSLKWAAKGIFPSYTSPTYITEVVSPIHYILDTGWGRCVLAEGARHQGHNVPSIGDAETVTPPFLPGYRHGYSAPTDGAS</sequence>
<dbReference type="AlphaFoldDB" id="A0AAD4Q3P8"/>
<keyword evidence="3" id="KW-1185">Reference proteome</keyword>
<organism evidence="2 3">
    <name type="scientific">Lactarius akahatsu</name>
    <dbReference type="NCBI Taxonomy" id="416441"/>
    <lineage>
        <taxon>Eukaryota</taxon>
        <taxon>Fungi</taxon>
        <taxon>Dikarya</taxon>
        <taxon>Basidiomycota</taxon>
        <taxon>Agaricomycotina</taxon>
        <taxon>Agaricomycetes</taxon>
        <taxon>Russulales</taxon>
        <taxon>Russulaceae</taxon>
        <taxon>Lactarius</taxon>
    </lineage>
</organism>